<dbReference type="AlphaFoldDB" id="A0AAU8E6B2"/>
<protein>
    <submittedName>
        <fullName evidence="2">DUF1120 domain-containing protein</fullName>
    </submittedName>
</protein>
<evidence type="ECO:0000256" key="1">
    <source>
        <dbReference type="SAM" id="SignalP"/>
    </source>
</evidence>
<dbReference type="InterPro" id="IPR010546">
    <property type="entry name" value="DUF1120"/>
</dbReference>
<gene>
    <name evidence="2" type="ORF">ABVN21_00505</name>
</gene>
<accession>A0AAU8E6B2</accession>
<proteinExistence type="predicted"/>
<evidence type="ECO:0000313" key="2">
    <source>
        <dbReference type="EMBL" id="XCG74602.1"/>
    </source>
</evidence>
<dbReference type="RefSeq" id="WP_339556578.1">
    <property type="nucleotide sequence ID" value="NZ_CP159258.1"/>
</dbReference>
<organism evidence="2">
    <name type="scientific">Pseudomonas sp. MYb327</name>
    <dbReference type="NCBI Taxonomy" id="2745230"/>
    <lineage>
        <taxon>Bacteria</taxon>
        <taxon>Pseudomonadati</taxon>
        <taxon>Pseudomonadota</taxon>
        <taxon>Gammaproteobacteria</taxon>
        <taxon>Pseudomonadales</taxon>
        <taxon>Pseudomonadaceae</taxon>
        <taxon>Pseudomonas</taxon>
    </lineage>
</organism>
<name>A0AAU8E6B2_9PSED</name>
<dbReference type="Pfam" id="PF06551">
    <property type="entry name" value="DUF1120"/>
    <property type="match status" value="1"/>
</dbReference>
<dbReference type="EMBL" id="CP159258">
    <property type="protein sequence ID" value="XCG74602.1"/>
    <property type="molecule type" value="Genomic_DNA"/>
</dbReference>
<feature type="chain" id="PRO_5043694944" evidence="1">
    <location>
        <begin position="23"/>
        <end position="203"/>
    </location>
</feature>
<reference evidence="2" key="1">
    <citation type="submission" date="2024-06" db="EMBL/GenBank/DDBJ databases">
        <title>The Caenorhabditis elegans bacterial microbiome influences microsporidia infection through nutrient limitation and inhibiting parasite invasion.</title>
        <authorList>
            <person name="Tamim El Jarkass H."/>
            <person name="Castelblanco S."/>
            <person name="Kaur M."/>
            <person name="Wan Y.C."/>
            <person name="Ellis A.E."/>
            <person name="Sheldon R.D."/>
            <person name="Lien E.C."/>
            <person name="Burton N.O."/>
            <person name="Wright G.D."/>
            <person name="Reinke A.W."/>
        </authorList>
    </citation>
    <scope>NUCLEOTIDE SEQUENCE</scope>
    <source>
        <strain evidence="2">MYb327</strain>
    </source>
</reference>
<keyword evidence="1" id="KW-0732">Signal</keyword>
<feature type="signal peptide" evidence="1">
    <location>
        <begin position="1"/>
        <end position="22"/>
    </location>
</feature>
<sequence length="203" mass="21003">MKKYIAALSATALFGVAPYALASSTDLTVTGIITPAACSPSLSEGGQIELGKIPSHTLHPTSDTPVGNNTLQLTVACDAPTLLALNAIDHMAGTSTFPAYFGLGLTTADEKLGAIILRVSNPEADGQRLRPITSDDGGASWESSNSLSPSNLLSFAHQSGTPVPVKDLSTPFSVNTYIAPANGLTLNDDQSINGEVTIEVMYL</sequence>